<evidence type="ECO:0000256" key="2">
    <source>
        <dbReference type="SAM" id="SignalP"/>
    </source>
</evidence>
<sequence length="175" mass="17815">MQLLRVSLALAALLVAAEAVLVVTTTTGTVATGVAVGAAALAGVGGLALGAGLVGAVARGGRRGRGRGRRAADTDELRRQLALDVSAAADPAGCALKLVCLLEAQPEPQRDAEAGALLDLVGEPRLPERVQTPRQAYLYSAYLGSVGGAAACQRQFAACAFGLQDMMDYVRRLSA</sequence>
<evidence type="ECO:0000313" key="3">
    <source>
        <dbReference type="EMBL" id="KAF0291396.1"/>
    </source>
</evidence>
<keyword evidence="1" id="KW-0812">Transmembrane</keyword>
<feature type="chain" id="PRO_5025678929" evidence="2">
    <location>
        <begin position="20"/>
        <end position="175"/>
    </location>
</feature>
<reference evidence="3 4" key="1">
    <citation type="submission" date="2019-07" db="EMBL/GenBank/DDBJ databases">
        <title>Draft genome assembly of a fouling barnacle, Amphibalanus amphitrite (Darwin, 1854): The first reference genome for Thecostraca.</title>
        <authorList>
            <person name="Kim W."/>
        </authorList>
    </citation>
    <scope>NUCLEOTIDE SEQUENCE [LARGE SCALE GENOMIC DNA]</scope>
    <source>
        <strain evidence="3">SNU_AA5</strain>
        <tissue evidence="3">Soma without cirri and trophi</tissue>
    </source>
</reference>
<comment type="caution">
    <text evidence="3">The sequence shown here is derived from an EMBL/GenBank/DDBJ whole genome shotgun (WGS) entry which is preliminary data.</text>
</comment>
<keyword evidence="1" id="KW-1133">Transmembrane helix</keyword>
<keyword evidence="2" id="KW-0732">Signal</keyword>
<dbReference type="Proteomes" id="UP000440578">
    <property type="component" value="Unassembled WGS sequence"/>
</dbReference>
<name>A0A6A4V9Z5_AMPAM</name>
<feature type="signal peptide" evidence="2">
    <location>
        <begin position="1"/>
        <end position="19"/>
    </location>
</feature>
<gene>
    <name evidence="3" type="ORF">FJT64_010464</name>
</gene>
<proteinExistence type="predicted"/>
<dbReference type="AlphaFoldDB" id="A0A6A4V9Z5"/>
<feature type="transmembrane region" description="Helical" evidence="1">
    <location>
        <begin position="35"/>
        <end position="58"/>
    </location>
</feature>
<accession>A0A6A4V9Z5</accession>
<keyword evidence="4" id="KW-1185">Reference proteome</keyword>
<keyword evidence="1" id="KW-0472">Membrane</keyword>
<organism evidence="3 4">
    <name type="scientific">Amphibalanus amphitrite</name>
    <name type="common">Striped barnacle</name>
    <name type="synonym">Balanus amphitrite</name>
    <dbReference type="NCBI Taxonomy" id="1232801"/>
    <lineage>
        <taxon>Eukaryota</taxon>
        <taxon>Metazoa</taxon>
        <taxon>Ecdysozoa</taxon>
        <taxon>Arthropoda</taxon>
        <taxon>Crustacea</taxon>
        <taxon>Multicrustacea</taxon>
        <taxon>Cirripedia</taxon>
        <taxon>Thoracica</taxon>
        <taxon>Thoracicalcarea</taxon>
        <taxon>Balanomorpha</taxon>
        <taxon>Balanoidea</taxon>
        <taxon>Balanidae</taxon>
        <taxon>Amphibalaninae</taxon>
        <taxon>Amphibalanus</taxon>
    </lineage>
</organism>
<protein>
    <submittedName>
        <fullName evidence="3">Uncharacterized protein</fullName>
    </submittedName>
</protein>
<evidence type="ECO:0000256" key="1">
    <source>
        <dbReference type="SAM" id="Phobius"/>
    </source>
</evidence>
<dbReference type="OrthoDB" id="6340939at2759"/>
<dbReference type="EMBL" id="VIIS01001883">
    <property type="protein sequence ID" value="KAF0291396.1"/>
    <property type="molecule type" value="Genomic_DNA"/>
</dbReference>
<evidence type="ECO:0000313" key="4">
    <source>
        <dbReference type="Proteomes" id="UP000440578"/>
    </source>
</evidence>